<feature type="domain" description="SSD" evidence="7">
    <location>
        <begin position="232"/>
        <end position="357"/>
    </location>
</feature>
<keyword evidence="9" id="KW-1185">Reference proteome</keyword>
<dbReference type="Gene3D" id="1.20.1640.10">
    <property type="entry name" value="Multidrug efflux transporter AcrB transmembrane domain"/>
    <property type="match status" value="2"/>
</dbReference>
<dbReference type="PROSITE" id="PS50156">
    <property type="entry name" value="SSD"/>
    <property type="match status" value="1"/>
</dbReference>
<feature type="transmembrane region" description="Helical" evidence="6">
    <location>
        <begin position="332"/>
        <end position="358"/>
    </location>
</feature>
<feature type="transmembrane region" description="Helical" evidence="6">
    <location>
        <begin position="619"/>
        <end position="641"/>
    </location>
</feature>
<organism evidence="8 9">
    <name type="scientific">Pontibacter cellulosilyticus</name>
    <dbReference type="NCBI Taxonomy" id="1720253"/>
    <lineage>
        <taxon>Bacteria</taxon>
        <taxon>Pseudomonadati</taxon>
        <taxon>Bacteroidota</taxon>
        <taxon>Cytophagia</taxon>
        <taxon>Cytophagales</taxon>
        <taxon>Hymenobacteraceae</taxon>
        <taxon>Pontibacter</taxon>
    </lineage>
</organism>
<dbReference type="AlphaFoldDB" id="A0A923N2L6"/>
<evidence type="ECO:0000259" key="7">
    <source>
        <dbReference type="PROSITE" id="PS50156"/>
    </source>
</evidence>
<keyword evidence="2" id="KW-1003">Cell membrane</keyword>
<evidence type="ECO:0000256" key="6">
    <source>
        <dbReference type="SAM" id="Phobius"/>
    </source>
</evidence>
<protein>
    <submittedName>
        <fullName evidence="8">MMPL family transporter</fullName>
    </submittedName>
</protein>
<dbReference type="InterPro" id="IPR050545">
    <property type="entry name" value="Mycobact_MmpL"/>
</dbReference>
<evidence type="ECO:0000256" key="4">
    <source>
        <dbReference type="ARBA" id="ARBA00022989"/>
    </source>
</evidence>
<dbReference type="PANTHER" id="PTHR33406">
    <property type="entry name" value="MEMBRANE PROTEIN MJ1562-RELATED"/>
    <property type="match status" value="1"/>
</dbReference>
<dbReference type="GO" id="GO:0005886">
    <property type="term" value="C:plasma membrane"/>
    <property type="evidence" value="ECO:0007669"/>
    <property type="project" value="UniProtKB-SubCell"/>
</dbReference>
<keyword evidence="3 6" id="KW-0812">Transmembrane</keyword>
<keyword evidence="4 6" id="KW-1133">Transmembrane helix</keyword>
<feature type="transmembrane region" description="Helical" evidence="6">
    <location>
        <begin position="593"/>
        <end position="612"/>
    </location>
</feature>
<feature type="transmembrane region" description="Helical" evidence="6">
    <location>
        <begin position="389"/>
        <end position="409"/>
    </location>
</feature>
<dbReference type="Proteomes" id="UP000603640">
    <property type="component" value="Unassembled WGS sequence"/>
</dbReference>
<sequence>MNYKNLSYLVLLVVALLTVASIFFASRLRFDYNFDNFFPKGDPDLAYYFDYRDKFGNDNDYLLIGIDNNKSLFDQQFLTKVDSLTSFLQRQPNVESVLSPTTVKSPVIEAFGYFEIPYLHVAEPERYEQDSVVIYSSKELVGTLFSEDATSVSLFVQTSDDLGKQESDTLIAALNQKLEQLNLPNYHVAGKALAQSVFVEKMKIELAIFMSASIVLVILFLWITFRTAWGVLVPLLVVLLSVIWALGVMGLFNKPIDIMTVLLPTIMFVVGMSDVIHILSRYMTEISHGAEKMQALKVTLREVGLATLLTSVTTAVGFLTLLTTAIVPIRNFGLFTAISIGLAFILAFSVLPAILLLIKKPNPIKARKVNLSWPVLLRRMLTFVFRKPTVILSVSALVTVVSLVGISQIKVDTTLLEDLGDEDPIILDFKYFEEKFSGVRPFELHLKAAPGHTLYDYEVLKEIEEIENYLYSTYGLNFITSPATVVKTINRAQNGGLNQYYTLPESKQQMQSIKRRLQAFKNRSELRSVVTADALEGRLSGKMTDIGSAKATVLNDSLRSFIAANINPSYLQTRLTGSALLLDKNNEYVTLNMMQGLLIAFGVIAVIVGIIFRSLRMVLISLVPNIIPLLMIGGIMGFMGINMTVSVSIVFTIAFGIAVDDTIHFLSKLKLELAAGRSLPYAIKRTFISAGKAIIITSCILMGGFMTLILSTFDATYYVGFFVGLTLLFAVVADLYLLPVLILYFYKPPKKVKL</sequence>
<keyword evidence="5 6" id="KW-0472">Membrane</keyword>
<evidence type="ECO:0000313" key="8">
    <source>
        <dbReference type="EMBL" id="MBC5991740.1"/>
    </source>
</evidence>
<dbReference type="InterPro" id="IPR000731">
    <property type="entry name" value="SSD"/>
</dbReference>
<name>A0A923N2L6_9BACT</name>
<feature type="transmembrane region" description="Helical" evidence="6">
    <location>
        <begin position="232"/>
        <end position="252"/>
    </location>
</feature>
<feature type="transmembrane region" description="Helical" evidence="6">
    <location>
        <begin position="717"/>
        <end position="746"/>
    </location>
</feature>
<comment type="subcellular location">
    <subcellularLocation>
        <location evidence="1">Cell membrane</location>
        <topology evidence="1">Multi-pass membrane protein</topology>
    </subcellularLocation>
</comment>
<evidence type="ECO:0000256" key="2">
    <source>
        <dbReference type="ARBA" id="ARBA00022475"/>
    </source>
</evidence>
<feature type="transmembrane region" description="Helical" evidence="6">
    <location>
        <begin position="258"/>
        <end position="282"/>
    </location>
</feature>
<evidence type="ECO:0000256" key="5">
    <source>
        <dbReference type="ARBA" id="ARBA00023136"/>
    </source>
</evidence>
<feature type="transmembrane region" description="Helical" evidence="6">
    <location>
        <begin position="206"/>
        <end position="225"/>
    </location>
</feature>
<evidence type="ECO:0000256" key="1">
    <source>
        <dbReference type="ARBA" id="ARBA00004651"/>
    </source>
</evidence>
<dbReference type="InterPro" id="IPR004869">
    <property type="entry name" value="MMPL_dom"/>
</dbReference>
<dbReference type="PANTHER" id="PTHR33406:SF12">
    <property type="entry name" value="BLR2997 PROTEIN"/>
    <property type="match status" value="1"/>
</dbReference>
<accession>A0A923N2L6</accession>
<evidence type="ECO:0000256" key="3">
    <source>
        <dbReference type="ARBA" id="ARBA00022692"/>
    </source>
</evidence>
<comment type="caution">
    <text evidence="8">The sequence shown here is derived from an EMBL/GenBank/DDBJ whole genome shotgun (WGS) entry which is preliminary data.</text>
</comment>
<gene>
    <name evidence="8" type="ORF">H8S84_02700</name>
</gene>
<feature type="transmembrane region" description="Helical" evidence="6">
    <location>
        <begin position="647"/>
        <end position="666"/>
    </location>
</feature>
<dbReference type="RefSeq" id="WP_187065729.1">
    <property type="nucleotide sequence ID" value="NZ_JACRVF010000001.1"/>
</dbReference>
<proteinExistence type="predicted"/>
<feature type="transmembrane region" description="Helical" evidence="6">
    <location>
        <begin position="303"/>
        <end position="326"/>
    </location>
</feature>
<dbReference type="SUPFAM" id="SSF82866">
    <property type="entry name" value="Multidrug efflux transporter AcrB transmembrane domain"/>
    <property type="match status" value="2"/>
</dbReference>
<reference evidence="8" key="1">
    <citation type="submission" date="2020-08" db="EMBL/GenBank/DDBJ databases">
        <title>Pontibacter sp. SD6 16S ribosomal RNA gene Genome sequencing and assembly.</title>
        <authorList>
            <person name="Kang M."/>
        </authorList>
    </citation>
    <scope>NUCLEOTIDE SEQUENCE</scope>
    <source>
        <strain evidence="8">SD6</strain>
    </source>
</reference>
<dbReference type="Pfam" id="PF03176">
    <property type="entry name" value="MMPL"/>
    <property type="match status" value="2"/>
</dbReference>
<dbReference type="EMBL" id="JACRVF010000001">
    <property type="protein sequence ID" value="MBC5991740.1"/>
    <property type="molecule type" value="Genomic_DNA"/>
</dbReference>
<feature type="transmembrane region" description="Helical" evidence="6">
    <location>
        <begin position="687"/>
        <end position="711"/>
    </location>
</feature>
<evidence type="ECO:0000313" key="9">
    <source>
        <dbReference type="Proteomes" id="UP000603640"/>
    </source>
</evidence>